<dbReference type="PANTHER" id="PTHR43162">
    <property type="match status" value="1"/>
</dbReference>
<dbReference type="InterPro" id="IPR051604">
    <property type="entry name" value="Ergot_Alk_Oxidoreductase"/>
</dbReference>
<accession>A0A2X4U7E2</accession>
<name>A0A2X4U7E2_SERPL</name>
<reference evidence="3 4" key="1">
    <citation type="submission" date="2018-06" db="EMBL/GenBank/DDBJ databases">
        <authorList>
            <consortium name="Pathogen Informatics"/>
            <person name="Doyle S."/>
        </authorList>
    </citation>
    <scope>NUCLEOTIDE SEQUENCE [LARGE SCALE GENOMIC DNA]</scope>
    <source>
        <strain evidence="3 4">NCTC12961</strain>
    </source>
</reference>
<dbReference type="RefSeq" id="WP_063200006.1">
    <property type="nucleotide sequence ID" value="NZ_CAMITG010000003.1"/>
</dbReference>
<evidence type="ECO:0000259" key="1">
    <source>
        <dbReference type="Pfam" id="PF05368"/>
    </source>
</evidence>
<sequence>MDNSDMTSPILVLGATGKTGSRVAARLQQQGVAVRPGHRGAAIPFDWEDSGSWQPALQDVKKVYLSFQPDLAVPGAIDTIERFCRQAVTGGVQKIVLLSGRGEDEARQAEEMVERSGADWTILRASWFMQNFSESFILDELLNGTVYLPPGEIPEPFIDADDIADIAVAALTQPGHSNRVYELTGPRLMTFEQAISEIAAASGREILYQQVPIADYVGYLREAQLPEEMVSLLEYLFSTVLDGRNASLTDDVQRSLGRPARDFSTYAADTATRGIWQPR</sequence>
<dbReference type="Gene3D" id="3.40.50.720">
    <property type="entry name" value="NAD(P)-binding Rossmann-like Domain"/>
    <property type="match status" value="1"/>
</dbReference>
<evidence type="ECO:0000313" key="4">
    <source>
        <dbReference type="Proteomes" id="UP000248897"/>
    </source>
</evidence>
<proteinExistence type="predicted"/>
<feature type="domain" description="NmrA-like" evidence="1">
    <location>
        <begin position="8"/>
        <end position="239"/>
    </location>
</feature>
<gene>
    <name evidence="3" type="primary">azoB_1</name>
    <name evidence="2" type="ORF">I6G64_04560</name>
    <name evidence="3" type="ORF">NCTC12961_01900</name>
</gene>
<dbReference type="SUPFAM" id="SSF51735">
    <property type="entry name" value="NAD(P)-binding Rossmann-fold domains"/>
    <property type="match status" value="1"/>
</dbReference>
<dbReference type="AlphaFoldDB" id="A0A2X4U7E2"/>
<dbReference type="GO" id="GO:0016491">
    <property type="term" value="F:oxidoreductase activity"/>
    <property type="evidence" value="ECO:0007669"/>
    <property type="project" value="UniProtKB-KW"/>
</dbReference>
<dbReference type="Proteomes" id="UP000248897">
    <property type="component" value="Chromosome 1"/>
</dbReference>
<dbReference type="Proteomes" id="UP000594967">
    <property type="component" value="Chromosome"/>
</dbReference>
<dbReference type="Gene3D" id="3.90.25.10">
    <property type="entry name" value="UDP-galactose 4-epimerase, domain 1"/>
    <property type="match status" value="1"/>
</dbReference>
<dbReference type="STRING" id="82996.ADP72_03185"/>
<organism evidence="3 4">
    <name type="scientific">Serratia plymuthica</name>
    <dbReference type="NCBI Taxonomy" id="82996"/>
    <lineage>
        <taxon>Bacteria</taxon>
        <taxon>Pseudomonadati</taxon>
        <taxon>Pseudomonadota</taxon>
        <taxon>Gammaproteobacteria</taxon>
        <taxon>Enterobacterales</taxon>
        <taxon>Yersiniaceae</taxon>
        <taxon>Serratia</taxon>
    </lineage>
</organism>
<dbReference type="EMBL" id="LS483469">
    <property type="protein sequence ID" value="SQI35726.1"/>
    <property type="molecule type" value="Genomic_DNA"/>
</dbReference>
<reference evidence="2 5" key="2">
    <citation type="submission" date="2020-12" db="EMBL/GenBank/DDBJ databases">
        <title>FDA dAtabase for Regulatory Grade micrObial Sequences (FDA-ARGOS): Supporting development and validation of Infectious Disease Dx tests.</title>
        <authorList>
            <person name="Sproer C."/>
            <person name="Gronow S."/>
            <person name="Severitt S."/>
            <person name="Schroder I."/>
            <person name="Tallon L."/>
            <person name="Sadzewicz L."/>
            <person name="Zhao X."/>
            <person name="Boylan J."/>
            <person name="Ott S."/>
            <person name="Bowen H."/>
            <person name="Vavikolanu K."/>
            <person name="Mehta A."/>
            <person name="Aluvathingal J."/>
            <person name="Nadendla S."/>
            <person name="Lowell S."/>
            <person name="Myers T."/>
            <person name="Yan Y."/>
            <person name="Sichtig H."/>
        </authorList>
    </citation>
    <scope>NUCLEOTIDE SEQUENCE [LARGE SCALE GENOMIC DNA]</scope>
    <source>
        <strain evidence="2 5">FDAARGOS_907</strain>
    </source>
</reference>
<dbReference type="InterPro" id="IPR036291">
    <property type="entry name" value="NAD(P)-bd_dom_sf"/>
</dbReference>
<protein>
    <submittedName>
        <fullName evidence="3">NAD(P)H azoreductase</fullName>
        <ecNumber evidence="3">1.7.-.-</ecNumber>
    </submittedName>
    <submittedName>
        <fullName evidence="2">NAD(P)H-binding protein</fullName>
    </submittedName>
</protein>
<dbReference type="InterPro" id="IPR008030">
    <property type="entry name" value="NmrA-like"/>
</dbReference>
<evidence type="ECO:0000313" key="5">
    <source>
        <dbReference type="Proteomes" id="UP000594967"/>
    </source>
</evidence>
<evidence type="ECO:0000313" key="3">
    <source>
        <dbReference type="EMBL" id="SQI35726.1"/>
    </source>
</evidence>
<dbReference type="PANTHER" id="PTHR43162:SF1">
    <property type="entry name" value="PRESTALK A DIFFERENTIATION PROTEIN A"/>
    <property type="match status" value="1"/>
</dbReference>
<dbReference type="EMBL" id="CP065673">
    <property type="protein sequence ID" value="QPS21694.1"/>
    <property type="molecule type" value="Genomic_DNA"/>
</dbReference>
<dbReference type="EC" id="1.7.-.-" evidence="3"/>
<keyword evidence="3" id="KW-0560">Oxidoreductase</keyword>
<dbReference type="Pfam" id="PF05368">
    <property type="entry name" value="NmrA"/>
    <property type="match status" value="1"/>
</dbReference>
<keyword evidence="5" id="KW-1185">Reference proteome</keyword>
<evidence type="ECO:0000313" key="2">
    <source>
        <dbReference type="EMBL" id="QPS21694.1"/>
    </source>
</evidence>